<dbReference type="PANTHER" id="PTHR14388">
    <property type="entry name" value="T CELL-SPECIFIC ADAPTER PROTEIN TSAD"/>
    <property type="match status" value="1"/>
</dbReference>
<accession>A0A8S4BBA7</accession>
<dbReference type="GO" id="GO:0005737">
    <property type="term" value="C:cytoplasm"/>
    <property type="evidence" value="ECO:0007669"/>
    <property type="project" value="TreeGrafter"/>
</dbReference>
<dbReference type="InterPro" id="IPR036860">
    <property type="entry name" value="SH2_dom_sf"/>
</dbReference>
<dbReference type="AlphaFoldDB" id="A0A8S4BBA7"/>
<dbReference type="OrthoDB" id="6108017at2759"/>
<feature type="region of interest" description="Disordered" evidence="3">
    <location>
        <begin position="234"/>
        <end position="265"/>
    </location>
</feature>
<feature type="region of interest" description="Disordered" evidence="3">
    <location>
        <begin position="290"/>
        <end position="325"/>
    </location>
</feature>
<evidence type="ECO:0000256" key="1">
    <source>
        <dbReference type="ARBA" id="ARBA00022999"/>
    </source>
</evidence>
<dbReference type="Proteomes" id="UP000677803">
    <property type="component" value="Unassembled WGS sequence"/>
</dbReference>
<evidence type="ECO:0000256" key="3">
    <source>
        <dbReference type="SAM" id="MobiDB-lite"/>
    </source>
</evidence>
<name>A0A8S4BBA7_9TELE</name>
<dbReference type="SUPFAM" id="SSF55550">
    <property type="entry name" value="SH2 domain"/>
    <property type="match status" value="1"/>
</dbReference>
<feature type="compositionally biased region" description="Polar residues" evidence="3">
    <location>
        <begin position="236"/>
        <end position="251"/>
    </location>
</feature>
<feature type="region of interest" description="Disordered" evidence="3">
    <location>
        <begin position="460"/>
        <end position="482"/>
    </location>
</feature>
<reference evidence="5" key="1">
    <citation type="submission" date="2021-05" db="EMBL/GenBank/DDBJ databases">
        <authorList>
            <person name="Tigano A."/>
        </authorList>
    </citation>
    <scope>NUCLEOTIDE SEQUENCE</scope>
</reference>
<feature type="domain" description="SH2" evidence="4">
    <location>
        <begin position="110"/>
        <end position="201"/>
    </location>
</feature>
<keyword evidence="1 2" id="KW-0727">SH2 domain</keyword>
<evidence type="ECO:0000259" key="4">
    <source>
        <dbReference type="PROSITE" id="PS50001"/>
    </source>
</evidence>
<dbReference type="SMART" id="SM00252">
    <property type="entry name" value="SH2"/>
    <property type="match status" value="1"/>
</dbReference>
<dbReference type="PROSITE" id="PS50001">
    <property type="entry name" value="SH2"/>
    <property type="match status" value="1"/>
</dbReference>
<comment type="caution">
    <text evidence="5">The sequence shown here is derived from an EMBL/GenBank/DDBJ whole genome shotgun (WGS) entry which is preliminary data.</text>
</comment>
<evidence type="ECO:0000313" key="5">
    <source>
        <dbReference type="EMBL" id="CAG5957985.1"/>
    </source>
</evidence>
<dbReference type="EMBL" id="CAJRST010022223">
    <property type="protein sequence ID" value="CAG5957985.1"/>
    <property type="molecule type" value="Genomic_DNA"/>
</dbReference>
<dbReference type="InterPro" id="IPR000980">
    <property type="entry name" value="SH2"/>
</dbReference>
<dbReference type="Pfam" id="PF00017">
    <property type="entry name" value="SH2"/>
    <property type="match status" value="1"/>
</dbReference>
<feature type="compositionally biased region" description="Polar residues" evidence="3">
    <location>
        <begin position="295"/>
        <end position="315"/>
    </location>
</feature>
<dbReference type="PANTHER" id="PTHR14388:SF6">
    <property type="entry name" value="SH2 DOMAIN-CONTAINING PROTEIN 7"/>
    <property type="match status" value="1"/>
</dbReference>
<evidence type="ECO:0000256" key="2">
    <source>
        <dbReference type="PROSITE-ProRule" id="PRU00191"/>
    </source>
</evidence>
<dbReference type="FunFam" id="3.30.505.10:FF:000059">
    <property type="entry name" value="hematopoietic SH2 domain-containing protein"/>
    <property type="match status" value="1"/>
</dbReference>
<proteinExistence type="predicted"/>
<feature type="region of interest" description="Disordered" evidence="3">
    <location>
        <begin position="341"/>
        <end position="392"/>
    </location>
</feature>
<evidence type="ECO:0000313" key="6">
    <source>
        <dbReference type="Proteomes" id="UP000677803"/>
    </source>
</evidence>
<dbReference type="Gene3D" id="3.30.505.10">
    <property type="entry name" value="SH2 domain"/>
    <property type="match status" value="1"/>
</dbReference>
<keyword evidence="6" id="KW-1185">Reference proteome</keyword>
<organism evidence="5 6">
    <name type="scientific">Menidia menidia</name>
    <name type="common">Atlantic silverside</name>
    <dbReference type="NCBI Taxonomy" id="238744"/>
    <lineage>
        <taxon>Eukaryota</taxon>
        <taxon>Metazoa</taxon>
        <taxon>Chordata</taxon>
        <taxon>Craniata</taxon>
        <taxon>Vertebrata</taxon>
        <taxon>Euteleostomi</taxon>
        <taxon>Actinopterygii</taxon>
        <taxon>Neopterygii</taxon>
        <taxon>Teleostei</taxon>
        <taxon>Neoteleostei</taxon>
        <taxon>Acanthomorphata</taxon>
        <taxon>Ovalentaria</taxon>
        <taxon>Atherinomorphae</taxon>
        <taxon>Atheriniformes</taxon>
        <taxon>Atherinopsidae</taxon>
        <taxon>Menidiinae</taxon>
        <taxon>Menidia</taxon>
    </lineage>
</organism>
<sequence>MTPGSKHSLVISRAGIERNCLLRYQQQKPRSDNICCLPPSKQKGQNCTKTSSFWTRLKFGFKDRVRMEQREPTVDPVLDGIEGKLKELASKWFIDTQVPFIVNNGLFPTWFLGFITRRDAEEILKEKELGCFLIRLSDKAIGYILSYRGSDRCRHFVINHSETGQFVVCGDTEGHNTMPELIEYYKTRPIQPYGEYLTTSCFENLNEDFYDIIQISPKDKPTAAFRTAKNLKKLQIHSSTEQQPPRQLKSNRGQEEVPPLPRRSRLLDGTLTELDNVQYALLRKQAPREIPRVQHISQDNLSAAQRTTDSQSSGRLSPPSDPESLYSELNLLECKSRSLPLLDTRSNGDQSHRLSVPPDTPPRLSPKPVRQVPSSNPRLQKTDVAGRPKSSFSADCMTDHTVYYLAGQPTRHSPTSFDNRLTPQLDTDSVYAEVTGEPPFFTQDTTYEPLPDHAERVKLKPNSNMYAPVEDMRRKNSPSSGVKCDKWKWLFPEARRK</sequence>
<protein>
    <submittedName>
        <fullName evidence="5">(Atlantic silverside) hypothetical protein</fullName>
    </submittedName>
</protein>
<gene>
    <name evidence="5" type="ORF">MMEN_LOCUS14857</name>
</gene>